<keyword evidence="2" id="KW-0645">Protease</keyword>
<dbReference type="OrthoDB" id="10059102at2759"/>
<name>A0A6J0BTL3_NEOLC</name>
<dbReference type="InterPro" id="IPR050430">
    <property type="entry name" value="Peptidase_S1"/>
</dbReference>
<comment type="similarity">
    <text evidence="1">Belongs to the peptidase S1 family.</text>
</comment>
<evidence type="ECO:0000256" key="3">
    <source>
        <dbReference type="ARBA" id="ARBA00022801"/>
    </source>
</evidence>
<dbReference type="AlphaFoldDB" id="A0A6J0BTL3"/>
<sequence>MIKVLCVFLAYVAIASAASSRIIGGTSIDISLVPYQVGLSVGGDFKCGGVIVSTTAVITSAQCVKGVTVSTITVRAGSSFRSTLGTVHTVSSLVIHPSFSSTTYDYDIAILRFSTAFTLGTTVGVATLPSVGETLAAGSVANVTGWGLSAVGGTSFSGNLQVTQVPIVASSVCAAALSRINTITDRMLCAGYTTGGHDVCTGDTGGPLTYGGKVVGLVSWGASCGAIGSPAVYAKISTLRAWISTEAGV</sequence>
<keyword evidence="8" id="KW-1185">Reference proteome</keyword>
<evidence type="ECO:0000313" key="9">
    <source>
        <dbReference type="RefSeq" id="XP_015517800.2"/>
    </source>
</evidence>
<keyword evidence="3" id="KW-0378">Hydrolase</keyword>
<dbReference type="InterPro" id="IPR001254">
    <property type="entry name" value="Trypsin_dom"/>
</dbReference>
<gene>
    <name evidence="9" type="primary">LOC107222804</name>
</gene>
<dbReference type="GeneID" id="107222804"/>
<keyword evidence="6" id="KW-0732">Signal</keyword>
<evidence type="ECO:0000256" key="4">
    <source>
        <dbReference type="ARBA" id="ARBA00022825"/>
    </source>
</evidence>
<evidence type="ECO:0000256" key="6">
    <source>
        <dbReference type="SAM" id="SignalP"/>
    </source>
</evidence>
<evidence type="ECO:0000259" key="7">
    <source>
        <dbReference type="PROSITE" id="PS50240"/>
    </source>
</evidence>
<feature type="signal peptide" evidence="6">
    <location>
        <begin position="1"/>
        <end position="17"/>
    </location>
</feature>
<dbReference type="InParanoid" id="A0A6J0BTL3"/>
<dbReference type="RefSeq" id="XP_015517800.2">
    <property type="nucleotide sequence ID" value="XM_015662314.2"/>
</dbReference>
<dbReference type="Gene3D" id="2.40.10.10">
    <property type="entry name" value="Trypsin-like serine proteases"/>
    <property type="match status" value="1"/>
</dbReference>
<dbReference type="SUPFAM" id="SSF50494">
    <property type="entry name" value="Trypsin-like serine proteases"/>
    <property type="match status" value="1"/>
</dbReference>
<evidence type="ECO:0000313" key="8">
    <source>
        <dbReference type="Proteomes" id="UP000829291"/>
    </source>
</evidence>
<dbReference type="PANTHER" id="PTHR24276">
    <property type="entry name" value="POLYSERASE-RELATED"/>
    <property type="match status" value="1"/>
</dbReference>
<feature type="chain" id="PRO_5045667805" evidence="6">
    <location>
        <begin position="18"/>
        <end position="249"/>
    </location>
</feature>
<dbReference type="PRINTS" id="PR00722">
    <property type="entry name" value="CHYMOTRYPSIN"/>
</dbReference>
<keyword evidence="4" id="KW-0720">Serine protease</keyword>
<evidence type="ECO:0000256" key="5">
    <source>
        <dbReference type="ARBA" id="ARBA00023157"/>
    </source>
</evidence>
<feature type="domain" description="Peptidase S1" evidence="7">
    <location>
        <begin position="22"/>
        <end position="248"/>
    </location>
</feature>
<dbReference type="PANTHER" id="PTHR24276:SF91">
    <property type="entry name" value="AT26814P-RELATED"/>
    <property type="match status" value="1"/>
</dbReference>
<dbReference type="GO" id="GO:0006508">
    <property type="term" value="P:proteolysis"/>
    <property type="evidence" value="ECO:0007669"/>
    <property type="project" value="UniProtKB-KW"/>
</dbReference>
<dbReference type="InterPro" id="IPR043504">
    <property type="entry name" value="Peptidase_S1_PA_chymotrypsin"/>
</dbReference>
<dbReference type="KEGG" id="nlo:107222804"/>
<dbReference type="Proteomes" id="UP000829291">
    <property type="component" value="Chromosome 1"/>
</dbReference>
<evidence type="ECO:0000256" key="1">
    <source>
        <dbReference type="ARBA" id="ARBA00007664"/>
    </source>
</evidence>
<evidence type="ECO:0000256" key="2">
    <source>
        <dbReference type="ARBA" id="ARBA00022670"/>
    </source>
</evidence>
<dbReference type="CDD" id="cd00190">
    <property type="entry name" value="Tryp_SPc"/>
    <property type="match status" value="1"/>
</dbReference>
<dbReference type="SMART" id="SM00020">
    <property type="entry name" value="Tryp_SPc"/>
    <property type="match status" value="1"/>
</dbReference>
<dbReference type="Pfam" id="PF00089">
    <property type="entry name" value="Trypsin"/>
    <property type="match status" value="1"/>
</dbReference>
<dbReference type="InterPro" id="IPR009003">
    <property type="entry name" value="Peptidase_S1_PA"/>
</dbReference>
<reference evidence="9" key="1">
    <citation type="submission" date="2025-08" db="UniProtKB">
        <authorList>
            <consortium name="RefSeq"/>
        </authorList>
    </citation>
    <scope>IDENTIFICATION</scope>
    <source>
        <tissue evidence="9">Thorax and Abdomen</tissue>
    </source>
</reference>
<dbReference type="InterPro" id="IPR001314">
    <property type="entry name" value="Peptidase_S1A"/>
</dbReference>
<dbReference type="PROSITE" id="PS50240">
    <property type="entry name" value="TRYPSIN_DOM"/>
    <property type="match status" value="1"/>
</dbReference>
<accession>A0A6J0BTL3</accession>
<protein>
    <submittedName>
        <fullName evidence="9">Trypsin 3A1</fullName>
    </submittedName>
</protein>
<dbReference type="GO" id="GO:0004252">
    <property type="term" value="F:serine-type endopeptidase activity"/>
    <property type="evidence" value="ECO:0007669"/>
    <property type="project" value="InterPro"/>
</dbReference>
<organism evidence="9">
    <name type="scientific">Neodiprion lecontei</name>
    <name type="common">Redheaded pine sawfly</name>
    <dbReference type="NCBI Taxonomy" id="441921"/>
    <lineage>
        <taxon>Eukaryota</taxon>
        <taxon>Metazoa</taxon>
        <taxon>Ecdysozoa</taxon>
        <taxon>Arthropoda</taxon>
        <taxon>Hexapoda</taxon>
        <taxon>Insecta</taxon>
        <taxon>Pterygota</taxon>
        <taxon>Neoptera</taxon>
        <taxon>Endopterygota</taxon>
        <taxon>Hymenoptera</taxon>
        <taxon>Tenthredinoidea</taxon>
        <taxon>Diprionidae</taxon>
        <taxon>Diprioninae</taxon>
        <taxon>Neodiprion</taxon>
    </lineage>
</organism>
<keyword evidence="5" id="KW-1015">Disulfide bond</keyword>
<proteinExistence type="inferred from homology"/>